<dbReference type="PANTHER" id="PTHR30627">
    <property type="entry name" value="PEPTIDOGLYCAN D,D-TRANSPEPTIDASE"/>
    <property type="match status" value="1"/>
</dbReference>
<keyword evidence="6" id="KW-0645">Protease</keyword>
<dbReference type="GO" id="GO:0009252">
    <property type="term" value="P:peptidoglycan biosynthetic process"/>
    <property type="evidence" value="ECO:0007669"/>
    <property type="project" value="UniProtKB-KW"/>
</dbReference>
<dbReference type="GO" id="GO:0005886">
    <property type="term" value="C:plasma membrane"/>
    <property type="evidence" value="ECO:0007669"/>
    <property type="project" value="UniProtKB-SubCell"/>
</dbReference>
<proteinExistence type="inferred from homology"/>
<dbReference type="AlphaFoldDB" id="A0A5J4LA28"/>
<evidence type="ECO:0000256" key="13">
    <source>
        <dbReference type="ARBA" id="ARBA00023316"/>
    </source>
</evidence>
<keyword evidence="4" id="KW-1003">Cell membrane</keyword>
<dbReference type="Proteomes" id="UP000325598">
    <property type="component" value="Unassembled WGS sequence"/>
</dbReference>
<evidence type="ECO:0000256" key="9">
    <source>
        <dbReference type="ARBA" id="ARBA00022960"/>
    </source>
</evidence>
<comment type="similarity">
    <text evidence="3">Belongs to the transpeptidase family.</text>
</comment>
<dbReference type="GO" id="GO:0008658">
    <property type="term" value="F:penicillin binding"/>
    <property type="evidence" value="ECO:0007669"/>
    <property type="project" value="InterPro"/>
</dbReference>
<evidence type="ECO:0000256" key="12">
    <source>
        <dbReference type="ARBA" id="ARBA00023136"/>
    </source>
</evidence>
<evidence type="ECO:0000256" key="1">
    <source>
        <dbReference type="ARBA" id="ARBA00004167"/>
    </source>
</evidence>
<evidence type="ECO:0000256" key="2">
    <source>
        <dbReference type="ARBA" id="ARBA00004236"/>
    </source>
</evidence>
<name>A0A5J4LA28_9ACTN</name>
<evidence type="ECO:0000256" key="6">
    <source>
        <dbReference type="ARBA" id="ARBA00022670"/>
    </source>
</evidence>
<dbReference type="InterPro" id="IPR050515">
    <property type="entry name" value="Beta-lactam/transpept"/>
</dbReference>
<sequence length="722" mass="78363">MEALRAMSNLPETRTSRVGVRLIAIQILVFSLLLTLGGRLWYLQIRNGQEYATEAKNNHVQQVIEPATRGSILDARGVPLADNQTRLVVSASRTELLKMKDDGKAVLGRLADVLGMSEKEIRNKVRLCDAKTPQPCWNGSPYQPIPITDEATTQQALQIRERSEDFPGISAEPTAVRRYAEPGNANTAQVLGYLSPVTDEEINKAKDTSSPFLRSDQIGRSGLERTYDRYLRGKAAVTRYEVDNLGRVIGRADSEKGQGGASVVTSIDARVQAIAEKQLEQAMKDARKVHDKNTGTNYKADSGAVVVMEAKTGRVVAMASNPAYDPNAWVGGISGKDYAHLTGKDSNYPLLNRAIQGQAAPGSIFKVISTTAAINAGYDFNGHYPCTSSYSIGGQVFKNFEGEGHGDISLGRALEVSCDTVFYRLSHDEWKKDGGDKPKKNPKDWFYRTAHQFGLGKETGIDLPNEVTGRVPDRKWKTDFWKANKAGWCEQAKAWPKKKDFGTKLAREGCLEGMKLHAYDSINYAIGQGDTLVTPIQMATIYGAIANGGTLYNPTVGKAIVSPDGKRVQQIKPTSHGKLPDSPKTLRQIDSALAGVATRGTAAWRFQGWPQDKIPMHAKTGTAEVYGKQTTSWFATYTKDYTIVMTIAQGGTGSGASGPAVRNIYNALYGVDEKGGINPKAALLPKPQGSLPKIEGDGTIQAQPIKPYVPPSPSPSASESPQ</sequence>
<dbReference type="GO" id="GO:0006508">
    <property type="term" value="P:proteolysis"/>
    <property type="evidence" value="ECO:0007669"/>
    <property type="project" value="UniProtKB-KW"/>
</dbReference>
<evidence type="ECO:0000256" key="3">
    <source>
        <dbReference type="ARBA" id="ARBA00007171"/>
    </source>
</evidence>
<dbReference type="InterPro" id="IPR012338">
    <property type="entry name" value="Beta-lactam/transpept-like"/>
</dbReference>
<keyword evidence="8" id="KW-0378">Hydrolase</keyword>
<organism evidence="18 19">
    <name type="scientific">Streptomyces angustmyceticus</name>
    <dbReference type="NCBI Taxonomy" id="285578"/>
    <lineage>
        <taxon>Bacteria</taxon>
        <taxon>Bacillati</taxon>
        <taxon>Actinomycetota</taxon>
        <taxon>Actinomycetes</taxon>
        <taxon>Kitasatosporales</taxon>
        <taxon>Streptomycetaceae</taxon>
        <taxon>Streptomyces</taxon>
    </lineage>
</organism>
<evidence type="ECO:0000313" key="19">
    <source>
        <dbReference type="Proteomes" id="UP000325598"/>
    </source>
</evidence>
<keyword evidence="12 15" id="KW-0472">Membrane</keyword>
<evidence type="ECO:0000256" key="10">
    <source>
        <dbReference type="ARBA" id="ARBA00022984"/>
    </source>
</evidence>
<dbReference type="SUPFAM" id="SSF56601">
    <property type="entry name" value="beta-lactamase/transpeptidase-like"/>
    <property type="match status" value="1"/>
</dbReference>
<evidence type="ECO:0000259" key="16">
    <source>
        <dbReference type="Pfam" id="PF00905"/>
    </source>
</evidence>
<dbReference type="GO" id="GO:0071972">
    <property type="term" value="F:peptidoglycan L,D-transpeptidase activity"/>
    <property type="evidence" value="ECO:0007669"/>
    <property type="project" value="TreeGrafter"/>
</dbReference>
<evidence type="ECO:0000256" key="11">
    <source>
        <dbReference type="ARBA" id="ARBA00022989"/>
    </source>
</evidence>
<keyword evidence="11 15" id="KW-1133">Transmembrane helix</keyword>
<keyword evidence="10" id="KW-0573">Peptidoglycan synthesis</keyword>
<evidence type="ECO:0000256" key="5">
    <source>
        <dbReference type="ARBA" id="ARBA00022519"/>
    </source>
</evidence>
<protein>
    <submittedName>
        <fullName evidence="18">Penicillin-binding protein 2</fullName>
    </submittedName>
</protein>
<dbReference type="InterPro" id="IPR017790">
    <property type="entry name" value="Penicillin-binding_protein_2"/>
</dbReference>
<dbReference type="PANTHER" id="PTHR30627:SF2">
    <property type="entry name" value="PEPTIDOGLYCAN D,D-TRANSPEPTIDASE MRDA"/>
    <property type="match status" value="1"/>
</dbReference>
<feature type="transmembrane region" description="Helical" evidence="15">
    <location>
        <begin position="20"/>
        <end position="42"/>
    </location>
</feature>
<dbReference type="GO" id="GO:0009002">
    <property type="term" value="F:serine-type D-Ala-D-Ala carboxypeptidase activity"/>
    <property type="evidence" value="ECO:0007669"/>
    <property type="project" value="InterPro"/>
</dbReference>
<dbReference type="InterPro" id="IPR036138">
    <property type="entry name" value="PBP_dimer_sf"/>
</dbReference>
<dbReference type="GO" id="GO:0008360">
    <property type="term" value="P:regulation of cell shape"/>
    <property type="evidence" value="ECO:0007669"/>
    <property type="project" value="UniProtKB-KW"/>
</dbReference>
<evidence type="ECO:0000259" key="17">
    <source>
        <dbReference type="Pfam" id="PF03717"/>
    </source>
</evidence>
<keyword evidence="5" id="KW-0997">Cell inner membrane</keyword>
<keyword evidence="9" id="KW-0133">Cell shape</keyword>
<evidence type="ECO:0000256" key="14">
    <source>
        <dbReference type="SAM" id="MobiDB-lite"/>
    </source>
</evidence>
<dbReference type="NCBIfam" id="TIGR03423">
    <property type="entry name" value="pbp2_mrdA"/>
    <property type="match status" value="1"/>
</dbReference>
<dbReference type="InterPro" id="IPR005311">
    <property type="entry name" value="PBP_dimer"/>
</dbReference>
<keyword evidence="7 15" id="KW-0812">Transmembrane</keyword>
<evidence type="ECO:0000313" key="18">
    <source>
        <dbReference type="EMBL" id="GES29514.1"/>
    </source>
</evidence>
<feature type="domain" description="Penicillin-binding protein dimerisation" evidence="17">
    <location>
        <begin position="65"/>
        <end position="251"/>
    </location>
</feature>
<dbReference type="Gene3D" id="3.90.1310.10">
    <property type="entry name" value="Penicillin-binding protein 2a (Domain 2)"/>
    <property type="match status" value="1"/>
</dbReference>
<dbReference type="EMBL" id="BLAG01000006">
    <property type="protein sequence ID" value="GES29514.1"/>
    <property type="molecule type" value="Genomic_DNA"/>
</dbReference>
<comment type="subcellular location">
    <subcellularLocation>
        <location evidence="2">Cell membrane</location>
    </subcellularLocation>
    <subcellularLocation>
        <location evidence="1">Membrane</location>
        <topology evidence="1">Single-pass membrane protein</topology>
    </subcellularLocation>
</comment>
<dbReference type="GO" id="GO:0071555">
    <property type="term" value="P:cell wall organization"/>
    <property type="evidence" value="ECO:0007669"/>
    <property type="project" value="UniProtKB-KW"/>
</dbReference>
<evidence type="ECO:0000256" key="4">
    <source>
        <dbReference type="ARBA" id="ARBA00022475"/>
    </source>
</evidence>
<dbReference type="Pfam" id="PF00905">
    <property type="entry name" value="Transpeptidase"/>
    <property type="match status" value="1"/>
</dbReference>
<accession>A0A5J4LA28</accession>
<dbReference type="InterPro" id="IPR001460">
    <property type="entry name" value="PCN-bd_Tpept"/>
</dbReference>
<evidence type="ECO:0000256" key="7">
    <source>
        <dbReference type="ARBA" id="ARBA00022692"/>
    </source>
</evidence>
<keyword evidence="13" id="KW-0961">Cell wall biogenesis/degradation</keyword>
<comment type="caution">
    <text evidence="18">The sequence shown here is derived from an EMBL/GenBank/DDBJ whole genome shotgun (WGS) entry which is preliminary data.</text>
</comment>
<feature type="region of interest" description="Disordered" evidence="14">
    <location>
        <begin position="684"/>
        <end position="722"/>
    </location>
</feature>
<dbReference type="Pfam" id="PF03717">
    <property type="entry name" value="PBP_dimer"/>
    <property type="match status" value="1"/>
</dbReference>
<dbReference type="Gene3D" id="3.40.710.10">
    <property type="entry name" value="DD-peptidase/beta-lactamase superfamily"/>
    <property type="match status" value="1"/>
</dbReference>
<feature type="domain" description="Penicillin-binding protein transpeptidase" evidence="16">
    <location>
        <begin position="303"/>
        <end position="665"/>
    </location>
</feature>
<reference evidence="18 19" key="1">
    <citation type="submission" date="2019-10" db="EMBL/GenBank/DDBJ databases">
        <title>Whole genome shotgun sequence of Streptomyces angustmyceticus NBRC 3934.</title>
        <authorList>
            <person name="Hosoyama A."/>
            <person name="Ichikawa N."/>
            <person name="Kimura A."/>
            <person name="Kitahashi Y."/>
            <person name="Komaki H."/>
            <person name="Uohara A."/>
        </authorList>
    </citation>
    <scope>NUCLEOTIDE SEQUENCE [LARGE SCALE GENOMIC DNA]</scope>
    <source>
        <strain evidence="18 19">NBRC 3934</strain>
    </source>
</reference>
<evidence type="ECO:0000256" key="15">
    <source>
        <dbReference type="SAM" id="Phobius"/>
    </source>
</evidence>
<keyword evidence="19" id="KW-1185">Reference proteome</keyword>
<dbReference type="SUPFAM" id="SSF56519">
    <property type="entry name" value="Penicillin binding protein dimerisation domain"/>
    <property type="match status" value="1"/>
</dbReference>
<evidence type="ECO:0000256" key="8">
    <source>
        <dbReference type="ARBA" id="ARBA00022801"/>
    </source>
</evidence>
<gene>
    <name evidence="18" type="ORF">San01_20010</name>
</gene>